<gene>
    <name evidence="1" type="ORF">Sd1_gp60</name>
</gene>
<sequence>MSKYNREIIGLDGTVTTIDVYRVLDAFQVTDPATQHAIKKMLCTGLRGHKDYLTDIDDSIESLQKAKELYAHKDINKKNKRFVVSGDMMKVNNSFIEKRSDTYEWEDGLPW</sequence>
<evidence type="ECO:0000313" key="1">
    <source>
        <dbReference type="EMBL" id="ATE86126.1"/>
    </source>
</evidence>
<name>A0A291AYM1_9CAUD</name>
<proteinExistence type="predicted"/>
<dbReference type="Proteomes" id="UP000226171">
    <property type="component" value="Segment"/>
</dbReference>
<protein>
    <submittedName>
        <fullName evidence="1">Uncharacterized protein</fullName>
    </submittedName>
</protein>
<accession>A0A291AYM1</accession>
<dbReference type="EMBL" id="MF158042">
    <property type="protein sequence ID" value="ATE86126.1"/>
    <property type="molecule type" value="Genomic_DNA"/>
</dbReference>
<evidence type="ECO:0000313" key="2">
    <source>
        <dbReference type="Proteomes" id="UP000226171"/>
    </source>
</evidence>
<reference evidence="1 2" key="1">
    <citation type="submission" date="2017-05" db="EMBL/GenBank/DDBJ databases">
        <title>The isolation and characterization of 16 novel Shigella-infecting phages from the environment.</title>
        <authorList>
            <person name="Doore S.M."/>
            <person name="Schrad J.R."/>
            <person name="Dover J.A."/>
            <person name="Parent K.N."/>
        </authorList>
    </citation>
    <scope>NUCLEOTIDE SEQUENCE [LARGE SCALE GENOMIC DNA]</scope>
</reference>
<keyword evidence="2" id="KW-1185">Reference proteome</keyword>
<organism evidence="1 2">
    <name type="scientific">Shigella phage Sd1</name>
    <dbReference type="NCBI Taxonomy" id="2024313"/>
    <lineage>
        <taxon>Viruses</taxon>
        <taxon>Duplodnaviria</taxon>
        <taxon>Heunggongvirae</taxon>
        <taxon>Uroviricota</taxon>
        <taxon>Caudoviricetes</taxon>
        <taxon>Drexlerviridae</taxon>
        <taxon>Rogunavirinae</taxon>
        <taxon>Wilsonroadvirus</taxon>
        <taxon>Wilsonroadvirus Sd1</taxon>
    </lineage>
</organism>